<dbReference type="EMBL" id="QVEV01000043">
    <property type="protein sequence ID" value="RGC10436.1"/>
    <property type="molecule type" value="Genomic_DNA"/>
</dbReference>
<comment type="caution">
    <text evidence="1">The sequence shown here is derived from an EMBL/GenBank/DDBJ whole genome shotgun (WGS) entry which is preliminary data.</text>
</comment>
<gene>
    <name evidence="1" type="ORF">DXA38_19525</name>
</gene>
<dbReference type="RefSeq" id="WP_117444643.1">
    <property type="nucleotide sequence ID" value="NZ_JAJFEN010000043.1"/>
</dbReference>
<organism evidence="1 2">
    <name type="scientific">Clostridium innocuum</name>
    <dbReference type="NCBI Taxonomy" id="1522"/>
    <lineage>
        <taxon>Bacteria</taxon>
        <taxon>Bacillati</taxon>
        <taxon>Bacillota</taxon>
        <taxon>Clostridia</taxon>
        <taxon>Eubacteriales</taxon>
        <taxon>Clostridiaceae</taxon>
        <taxon>Clostridium</taxon>
    </lineage>
</organism>
<dbReference type="Proteomes" id="UP000260025">
    <property type="component" value="Unassembled WGS sequence"/>
</dbReference>
<dbReference type="AlphaFoldDB" id="A0A3E2VID2"/>
<protein>
    <submittedName>
        <fullName evidence="1">Uncharacterized protein</fullName>
    </submittedName>
</protein>
<evidence type="ECO:0000313" key="2">
    <source>
        <dbReference type="Proteomes" id="UP000260025"/>
    </source>
</evidence>
<reference evidence="1 2" key="1">
    <citation type="submission" date="2018-08" db="EMBL/GenBank/DDBJ databases">
        <title>A genome reference for cultivated species of the human gut microbiota.</title>
        <authorList>
            <person name="Zou Y."/>
            <person name="Xue W."/>
            <person name="Luo G."/>
        </authorList>
    </citation>
    <scope>NUCLEOTIDE SEQUENCE [LARGE SCALE GENOMIC DNA]</scope>
    <source>
        <strain evidence="1 2">OF01-2LB</strain>
    </source>
</reference>
<accession>A0A3E2VID2</accession>
<name>A0A3E2VID2_CLOIN</name>
<evidence type="ECO:0000313" key="1">
    <source>
        <dbReference type="EMBL" id="RGC10436.1"/>
    </source>
</evidence>
<proteinExistence type="predicted"/>
<sequence length="63" mass="6970">MPSIMTSLMIGIGSFRIETGNSSHGLRKNVKKTIFLFSYGAKSVKMNLCYAQKEKKELIGGKT</sequence>